<feature type="region of interest" description="Disordered" evidence="1">
    <location>
        <begin position="1090"/>
        <end position="1120"/>
    </location>
</feature>
<feature type="region of interest" description="Disordered" evidence="1">
    <location>
        <begin position="1773"/>
        <end position="1811"/>
    </location>
</feature>
<feature type="compositionally biased region" description="Low complexity" evidence="1">
    <location>
        <begin position="545"/>
        <end position="561"/>
    </location>
</feature>
<feature type="region of interest" description="Disordered" evidence="1">
    <location>
        <begin position="932"/>
        <end position="977"/>
    </location>
</feature>
<sequence length="1811" mass="201304">MSANTLSPLSRGYGSWTAGYVDPYFGDKQHEHEHETLLPDIDHQSHVHGITVGSRSGRSTAMSYAPTRRSREPTSDGIPLPRTLTTRKGALQIYVAPDDLEDIEGVGLAGDGDGLELRPKYVQVRHPHGKELIDLSLKLGTMERLALSVLQFGDQEYDHEHTSVSDAKNKSFLKFLRSIDGEMPKKSSVDAHLRPGGDLNAYLRDLQSSASSRHPSDGSTYLPKSRESAELQALLRGLDTSGWPHTYGQDGSIGGHGGQFTRPVSRVSSRGGTSPGPPSTPRSSYQVLSAKKLVSSIKSGGYLGRPGSSFSANDDEINTGDSPQHVSSASVSHREWTPTDSTDNQLLDARHSFFCGLEEGDSDSDGKKRMGPREISFNSGLYPGRLARKGEGQGSGLEVKVTGKGESDTRSQGHRSSQMYQIEEEQNIDSVRNNTGEEESLVQDESPDVETEMFDTNSWADKVSPAQNRAGTAQSFVTSTITVPDEETRVIDVEIDEKPVSNNRRGSVKLSSRPSSCKSRPSSARIRPVSGRLRPRSGEARPNSEKSSSSSSSSWVNQSGSRRVSVISLQRFKPVEKPQEESRSNMAIKRGSISYDLGKERRKSLNERRRSSPEHAIQSQQMEVLKTLENVPTVEEMGETVDMDMDLRVTDETPYITDGVENGMSLERDEEKISVARSESRESGIEEMDDELIAEEDIINDIHECNKEIQKIEALADKAKEEVAVDEAPVYEHSDSESSMDEETVQEVLIINSEVRSKTEKGVKEEFVEESTDNINVCGSGIDVGADVGDGLGVGGGVGDDVVGMEDVDNKQMGLEQEYEGQSQGLSEGEGEEEVDEERLSEIRSYKSSKKGRSWKSVSGVEESEDYIDEESRNSSGSLVYKLPTLGSDLLAEQKDDSSDDLDRTMLETQAGFSGTSGSYSDLLASNLNSLSAHSSRHTSAGVSGPSSVGRSPFASRPVSANTSMDQENQYQSTLQPLSADVTPMFLSRPATAASSRKASQVSSRPESAKLSSPIPMTSIISRHDSNGSVDDINEYIANDADVVDQSVDNIEVRMIQETDSHSGMEHKEKDEHLDIDCVQETNNKIDVDETNEEAEQSNTHMGRDESATVLEDSSEQTVNNIQTSKKIADVPDSKVLISNIEKKQGATTTPSEMQTVSPAAKQLTTAAVRRPLVQKPNNVAQHKPALAHKNKTVQQSKVVKGMPSQKGRKESVGNHGAKPVAISGKSELRETTLHGESEEVTVHGKSNLGKEGVSKKGLGEGPKGAQGEVDTVEASLGDWEHDSKLLDDQLEDAHNIAAELDTLGLRKTAEKPKKGKKEGYTFPLATGRRPKAPQEKAKIPDHLADALSRRPGTSYSKLEEDLEKKGFLRDGKVTSLVGETLSGPTLEAVGEGLTEEELEMAKLILQQKLDEAKGMISGESKEKTGKAVVKKKAPSGKGGKKGGKKKGGADLEEKSSEELEREAIRAKHAEEKELRDEEAANLQRQIAEKRHMLETQSNLTAEKSKELQEKMAELERQAEDLMRAEDEARTILAEVRRKQREERDARRKADLERKRQEAQDRREREKREAEEKASREREMIEKMQDVEMRKLKREEEERRAAEEERLAQERYEAELAENARLEEEQEDRMKELERQAEEEAMMRLVEEREAAERERRRLREQEEALQEHERLKMEALAEEQYKLEAERRRLEDAEQAKRDTERQRLMELRNLEEEARLQMQEEIERRRTDAFTRRDFNLENRSHVDRLKHNQGLTRAWTFSYFVHWPRETYERPIGDPDPRKVVKIKNPMPKKVDPSTEEEQAALAPPNPT</sequence>
<feature type="compositionally biased region" description="Polar residues" evidence="1">
    <location>
        <begin position="959"/>
        <end position="977"/>
    </location>
</feature>
<feature type="compositionally biased region" description="Basic and acidic residues" evidence="1">
    <location>
        <begin position="573"/>
        <end position="583"/>
    </location>
</feature>
<feature type="compositionally biased region" description="Polar residues" evidence="1">
    <location>
        <begin position="53"/>
        <end position="62"/>
    </location>
</feature>
<feature type="compositionally biased region" description="Basic and acidic residues" evidence="1">
    <location>
        <begin position="1503"/>
        <end position="1584"/>
    </location>
</feature>
<feature type="compositionally biased region" description="Basic and acidic residues" evidence="1">
    <location>
        <begin position="1416"/>
        <end position="1426"/>
    </location>
</feature>
<dbReference type="PANTHER" id="PTHR21937">
    <property type="entry name" value="CCDC66 DOMAIN-CONTAINING PROTEIN"/>
    <property type="match status" value="1"/>
</dbReference>
<feature type="region of interest" description="Disordered" evidence="1">
    <location>
        <begin position="1308"/>
        <end position="1357"/>
    </location>
</feature>
<feature type="compositionally biased region" description="Basic and acidic residues" evidence="1">
    <location>
        <begin position="1448"/>
        <end position="1479"/>
    </location>
</feature>
<gene>
    <name evidence="2" type="ORF">MAR_019355</name>
</gene>
<organism evidence="2 3">
    <name type="scientific">Mya arenaria</name>
    <name type="common">Soft-shell clam</name>
    <dbReference type="NCBI Taxonomy" id="6604"/>
    <lineage>
        <taxon>Eukaryota</taxon>
        <taxon>Metazoa</taxon>
        <taxon>Spiralia</taxon>
        <taxon>Lophotrochozoa</taxon>
        <taxon>Mollusca</taxon>
        <taxon>Bivalvia</taxon>
        <taxon>Autobranchia</taxon>
        <taxon>Heteroconchia</taxon>
        <taxon>Euheterodonta</taxon>
        <taxon>Imparidentia</taxon>
        <taxon>Neoheterodontei</taxon>
        <taxon>Myida</taxon>
        <taxon>Myoidea</taxon>
        <taxon>Myidae</taxon>
        <taxon>Mya</taxon>
    </lineage>
</organism>
<evidence type="ECO:0000313" key="3">
    <source>
        <dbReference type="Proteomes" id="UP001164746"/>
    </source>
</evidence>
<feature type="compositionally biased region" description="Polar residues" evidence="1">
    <location>
        <begin position="319"/>
        <end position="331"/>
    </location>
</feature>
<feature type="compositionally biased region" description="Basic and acidic residues" evidence="1">
    <location>
        <begin position="597"/>
        <end position="613"/>
    </location>
</feature>
<feature type="region of interest" description="Disordered" evidence="1">
    <location>
        <begin position="989"/>
        <end position="1026"/>
    </location>
</feature>
<feature type="compositionally biased region" description="Low complexity" evidence="1">
    <location>
        <begin position="508"/>
        <end position="523"/>
    </location>
</feature>
<feature type="region of interest" description="Disordered" evidence="1">
    <location>
        <begin position="245"/>
        <end position="287"/>
    </location>
</feature>
<feature type="compositionally biased region" description="Basic and acidic residues" evidence="1">
    <location>
        <begin position="892"/>
        <end position="906"/>
    </location>
</feature>
<feature type="compositionally biased region" description="Basic and acidic residues" evidence="1">
    <location>
        <begin position="401"/>
        <end position="411"/>
    </location>
</feature>
<reference evidence="2" key="1">
    <citation type="submission" date="2022-11" db="EMBL/GenBank/DDBJ databases">
        <title>Centuries of genome instability and evolution in soft-shell clam transmissible cancer (bioRxiv).</title>
        <authorList>
            <person name="Hart S.F.M."/>
            <person name="Yonemitsu M.A."/>
            <person name="Giersch R.M."/>
            <person name="Beal B.F."/>
            <person name="Arriagada G."/>
            <person name="Davis B.W."/>
            <person name="Ostrander E.A."/>
            <person name="Goff S.P."/>
            <person name="Metzger M.J."/>
        </authorList>
    </citation>
    <scope>NUCLEOTIDE SEQUENCE</scope>
    <source>
        <strain evidence="2">MELC-2E11</strain>
        <tissue evidence="2">Siphon/mantle</tissue>
    </source>
</reference>
<feature type="region of interest" description="Disordered" evidence="1">
    <location>
        <begin position="51"/>
        <end position="82"/>
    </location>
</feature>
<accession>A0ABY7EHC4</accession>
<feature type="compositionally biased region" description="Polar residues" evidence="1">
    <location>
        <begin position="993"/>
        <end position="1006"/>
    </location>
</feature>
<feature type="region of interest" description="Disordered" evidence="1">
    <location>
        <begin position="1180"/>
        <end position="1277"/>
    </location>
</feature>
<feature type="region of interest" description="Disordered" evidence="1">
    <location>
        <begin position="495"/>
        <end position="619"/>
    </location>
</feature>
<proteinExistence type="predicted"/>
<feature type="compositionally biased region" description="Basic and acidic residues" evidence="1">
    <location>
        <begin position="1773"/>
        <end position="1782"/>
    </location>
</feature>
<dbReference type="PANTHER" id="PTHR21937:SF6">
    <property type="entry name" value="CCDC66 DOMAIN-CONTAINING PROTEIN"/>
    <property type="match status" value="1"/>
</dbReference>
<evidence type="ECO:0000313" key="2">
    <source>
        <dbReference type="EMBL" id="WAR09397.1"/>
    </source>
</evidence>
<feature type="compositionally biased region" description="Basic residues" evidence="1">
    <location>
        <begin position="1429"/>
        <end position="1447"/>
    </location>
</feature>
<feature type="region of interest" description="Disordered" evidence="1">
    <location>
        <begin position="1416"/>
        <end position="1584"/>
    </location>
</feature>
<evidence type="ECO:0000256" key="1">
    <source>
        <dbReference type="SAM" id="MobiDB-lite"/>
    </source>
</evidence>
<feature type="region of interest" description="Disordered" evidence="1">
    <location>
        <begin position="358"/>
        <end position="448"/>
    </location>
</feature>
<keyword evidence="3" id="KW-1185">Reference proteome</keyword>
<dbReference type="InterPro" id="IPR031440">
    <property type="entry name" value="DUF4670"/>
</dbReference>
<feature type="compositionally biased region" description="Low complexity" evidence="1">
    <location>
        <begin position="932"/>
        <end position="953"/>
    </location>
</feature>
<protein>
    <submittedName>
        <fullName evidence="2">Uncharacterized protein</fullName>
    </submittedName>
</protein>
<feature type="compositionally biased region" description="Low complexity" evidence="1">
    <location>
        <begin position="261"/>
        <end position="272"/>
    </location>
</feature>
<feature type="compositionally biased region" description="Basic and acidic residues" evidence="1">
    <location>
        <begin position="1333"/>
        <end position="1349"/>
    </location>
</feature>
<feature type="compositionally biased region" description="Acidic residues" evidence="1">
    <location>
        <begin position="436"/>
        <end position="448"/>
    </location>
</feature>
<feature type="compositionally biased region" description="Basic and acidic residues" evidence="1">
    <location>
        <begin position="1227"/>
        <end position="1243"/>
    </location>
</feature>
<feature type="compositionally biased region" description="Polar residues" evidence="1">
    <location>
        <begin position="907"/>
        <end position="918"/>
    </location>
</feature>
<feature type="region of interest" description="Disordered" evidence="1">
    <location>
        <begin position="810"/>
        <end position="919"/>
    </location>
</feature>
<name>A0ABY7EHC4_MYAAR</name>
<dbReference type="EMBL" id="CP111017">
    <property type="protein sequence ID" value="WAR09397.1"/>
    <property type="molecule type" value="Genomic_DNA"/>
</dbReference>
<dbReference type="Proteomes" id="UP001164746">
    <property type="component" value="Chromosome 6"/>
</dbReference>
<feature type="compositionally biased region" description="Low complexity" evidence="1">
    <location>
        <begin position="814"/>
        <end position="827"/>
    </location>
</feature>
<feature type="region of interest" description="Disordered" evidence="1">
    <location>
        <begin position="303"/>
        <end position="344"/>
    </location>
</feature>